<feature type="transmembrane region" description="Helical" evidence="2">
    <location>
        <begin position="191"/>
        <end position="213"/>
    </location>
</feature>
<evidence type="ECO:0008006" key="6">
    <source>
        <dbReference type="Google" id="ProtNLM"/>
    </source>
</evidence>
<dbReference type="Proteomes" id="UP000800036">
    <property type="component" value="Unassembled WGS sequence"/>
</dbReference>
<keyword evidence="2" id="KW-1133">Transmembrane helix</keyword>
<keyword evidence="2" id="KW-0812">Transmembrane</keyword>
<dbReference type="OrthoDB" id="3794517at2759"/>
<sequence length="292" mass="31494">MQLFVLLACLLNSFPYTEAALKTNIYIDQVPLYSKLASCAEDRVSAIIRAQASGCGDDMQLTSFACFCVDSSSEFSSIISTAVADQCSSAATEAALTARHAVQTQVERLRARATVTPAPTSTGAVAKNVRNALELFDSYCSKSTELTRFQEQSTVQVTQAPKTIFVTTTQTSSPLSSAETTGKSEKSSTPIAAIVVPVVLVPLALGIALWFFLRHRRLQRTAGTHMHELQANNAVAKGPYTEVYAHKELPGSYCNELYASPHRAELSQTQNPAAELDANAAYPTEKNGKRGF</sequence>
<evidence type="ECO:0000256" key="1">
    <source>
        <dbReference type="SAM" id="MobiDB-lite"/>
    </source>
</evidence>
<feature type="signal peptide" evidence="3">
    <location>
        <begin position="1"/>
        <end position="19"/>
    </location>
</feature>
<accession>A0A6A5URZ3</accession>
<feature type="region of interest" description="Disordered" evidence="1">
    <location>
        <begin position="265"/>
        <end position="292"/>
    </location>
</feature>
<organism evidence="4 5">
    <name type="scientific">Bimuria novae-zelandiae CBS 107.79</name>
    <dbReference type="NCBI Taxonomy" id="1447943"/>
    <lineage>
        <taxon>Eukaryota</taxon>
        <taxon>Fungi</taxon>
        <taxon>Dikarya</taxon>
        <taxon>Ascomycota</taxon>
        <taxon>Pezizomycotina</taxon>
        <taxon>Dothideomycetes</taxon>
        <taxon>Pleosporomycetidae</taxon>
        <taxon>Pleosporales</taxon>
        <taxon>Massarineae</taxon>
        <taxon>Didymosphaeriaceae</taxon>
        <taxon>Bimuria</taxon>
    </lineage>
</organism>
<evidence type="ECO:0000313" key="5">
    <source>
        <dbReference type="Proteomes" id="UP000800036"/>
    </source>
</evidence>
<evidence type="ECO:0000256" key="3">
    <source>
        <dbReference type="SAM" id="SignalP"/>
    </source>
</evidence>
<evidence type="ECO:0000313" key="4">
    <source>
        <dbReference type="EMBL" id="KAF1967468.1"/>
    </source>
</evidence>
<gene>
    <name evidence="4" type="ORF">BU23DRAFT_291142</name>
</gene>
<keyword evidence="2" id="KW-0472">Membrane</keyword>
<dbReference type="EMBL" id="ML976732">
    <property type="protein sequence ID" value="KAF1967468.1"/>
    <property type="molecule type" value="Genomic_DNA"/>
</dbReference>
<dbReference type="AlphaFoldDB" id="A0A6A5URZ3"/>
<keyword evidence="5" id="KW-1185">Reference proteome</keyword>
<protein>
    <recommendedName>
        <fullName evidence="6">Extracellular membrane protein CFEM domain-containing protein</fullName>
    </recommendedName>
</protein>
<feature type="chain" id="PRO_5025575046" description="Extracellular membrane protein CFEM domain-containing protein" evidence="3">
    <location>
        <begin position="20"/>
        <end position="292"/>
    </location>
</feature>
<evidence type="ECO:0000256" key="2">
    <source>
        <dbReference type="SAM" id="Phobius"/>
    </source>
</evidence>
<name>A0A6A5URZ3_9PLEO</name>
<reference evidence="4" key="1">
    <citation type="journal article" date="2020" name="Stud. Mycol.">
        <title>101 Dothideomycetes genomes: a test case for predicting lifestyles and emergence of pathogens.</title>
        <authorList>
            <person name="Haridas S."/>
            <person name="Albert R."/>
            <person name="Binder M."/>
            <person name="Bloem J."/>
            <person name="Labutti K."/>
            <person name="Salamov A."/>
            <person name="Andreopoulos B."/>
            <person name="Baker S."/>
            <person name="Barry K."/>
            <person name="Bills G."/>
            <person name="Bluhm B."/>
            <person name="Cannon C."/>
            <person name="Castanera R."/>
            <person name="Culley D."/>
            <person name="Daum C."/>
            <person name="Ezra D."/>
            <person name="Gonzalez J."/>
            <person name="Henrissat B."/>
            <person name="Kuo A."/>
            <person name="Liang C."/>
            <person name="Lipzen A."/>
            <person name="Lutzoni F."/>
            <person name="Magnuson J."/>
            <person name="Mondo S."/>
            <person name="Nolan M."/>
            <person name="Ohm R."/>
            <person name="Pangilinan J."/>
            <person name="Park H.-J."/>
            <person name="Ramirez L."/>
            <person name="Alfaro M."/>
            <person name="Sun H."/>
            <person name="Tritt A."/>
            <person name="Yoshinaga Y."/>
            <person name="Zwiers L.-H."/>
            <person name="Turgeon B."/>
            <person name="Goodwin S."/>
            <person name="Spatafora J."/>
            <person name="Crous P."/>
            <person name="Grigoriev I."/>
        </authorList>
    </citation>
    <scope>NUCLEOTIDE SEQUENCE</scope>
    <source>
        <strain evidence="4">CBS 107.79</strain>
    </source>
</reference>
<keyword evidence="3" id="KW-0732">Signal</keyword>
<proteinExistence type="predicted"/>